<feature type="region of interest" description="Disordered" evidence="1">
    <location>
        <begin position="593"/>
        <end position="630"/>
    </location>
</feature>
<dbReference type="AlphaFoldDB" id="A0A1B6HK67"/>
<reference evidence="3" key="1">
    <citation type="submission" date="2015-11" db="EMBL/GenBank/DDBJ databases">
        <title>De novo transcriptome assembly of four potential Pierce s Disease insect vectors from Arizona vineyards.</title>
        <authorList>
            <person name="Tassone E.E."/>
        </authorList>
    </citation>
    <scope>NUCLEOTIDE SEQUENCE</scope>
</reference>
<dbReference type="EMBL" id="GECU01032644">
    <property type="protein sequence ID" value="JAS75062.1"/>
    <property type="molecule type" value="Transcribed_RNA"/>
</dbReference>
<name>A0A1B6HK67_9HEMI</name>
<gene>
    <name evidence="3" type="ORF">g.43367</name>
</gene>
<keyword evidence="2" id="KW-0732">Signal</keyword>
<feature type="region of interest" description="Disordered" evidence="1">
    <location>
        <begin position="411"/>
        <end position="446"/>
    </location>
</feature>
<feature type="chain" id="PRO_5008584384" evidence="2">
    <location>
        <begin position="23"/>
        <end position="630"/>
    </location>
</feature>
<feature type="compositionally biased region" description="Low complexity" evidence="1">
    <location>
        <begin position="415"/>
        <end position="446"/>
    </location>
</feature>
<feature type="region of interest" description="Disordered" evidence="1">
    <location>
        <begin position="512"/>
        <end position="533"/>
    </location>
</feature>
<evidence type="ECO:0000313" key="3">
    <source>
        <dbReference type="EMBL" id="JAS75062.1"/>
    </source>
</evidence>
<organism evidence="3">
    <name type="scientific">Homalodisca liturata</name>
    <dbReference type="NCBI Taxonomy" id="320908"/>
    <lineage>
        <taxon>Eukaryota</taxon>
        <taxon>Metazoa</taxon>
        <taxon>Ecdysozoa</taxon>
        <taxon>Arthropoda</taxon>
        <taxon>Hexapoda</taxon>
        <taxon>Insecta</taxon>
        <taxon>Pterygota</taxon>
        <taxon>Neoptera</taxon>
        <taxon>Paraneoptera</taxon>
        <taxon>Hemiptera</taxon>
        <taxon>Auchenorrhyncha</taxon>
        <taxon>Membracoidea</taxon>
        <taxon>Cicadellidae</taxon>
        <taxon>Cicadellinae</taxon>
        <taxon>Proconiini</taxon>
        <taxon>Homalodisca</taxon>
    </lineage>
</organism>
<evidence type="ECO:0000256" key="2">
    <source>
        <dbReference type="SAM" id="SignalP"/>
    </source>
</evidence>
<protein>
    <submittedName>
        <fullName evidence="3">Uncharacterized protein</fullName>
    </submittedName>
</protein>
<accession>A0A1B6HK67</accession>
<proteinExistence type="predicted"/>
<feature type="signal peptide" evidence="2">
    <location>
        <begin position="1"/>
        <end position="22"/>
    </location>
</feature>
<evidence type="ECO:0000256" key="1">
    <source>
        <dbReference type="SAM" id="MobiDB-lite"/>
    </source>
</evidence>
<feature type="compositionally biased region" description="Low complexity" evidence="1">
    <location>
        <begin position="593"/>
        <end position="622"/>
    </location>
</feature>
<sequence>MVQTISVRVVFLFLSLNLIVSSTNLAEENSLINDISSEIAEAAANAGVVLVGKWSKNENKDEQSVNKFLDEVVKESSMKIESNVKKLAATREKTTNVEGTPLFSVIMKLSGSHLKRLTLQRANSLTTGTKFVGTVNYSDEMKENNLLEAISNSLTNEYEKEPPNKTDKVDSLDSAKTEGKSFDVNLADLVAFEDNIKGRGGNLSDIATRSIERDAFVVAKKMTRQVYKKYTHTTTKTFTSSSGESTSVSDSKSITVPDASEIGSDLQGGSFFGNDQGILDHRDYQIVSNSDMQNREIGKYGSHSTDGFGTNIKSPIQTVSLNGIAGVSGQFGQKSQYALGYNSAYEKAHSSGFSTGSSSSNYNANGNSHTGYPCVHCGRYDPELGNENPIYVFHSNVNRGVVDLNTGSGRGGYFQSSNRQQSSSSKARVSDSSSSQSSSSGYNSYGNSGNVNGLDSVVMGTSNLPLQSNVHRTFKYGPYEGSIIGSHGNQYRNLDFGEKGGNNIYSSSSYQSAMSNKKSSGDSKSSLSSSSSSYNYGTGGINNLYDSKHMLNGNNQEGTSSFGGIGNIGFVGIGNTGFSGYSSGAGIATKIASSSSKKAARSSSSSSSSSSSGSLNGYNSKSFNGMRPLY</sequence>